<evidence type="ECO:0000313" key="9">
    <source>
        <dbReference type="EMBL" id="KPM30642.1"/>
    </source>
</evidence>
<dbReference type="InterPro" id="IPR036510">
    <property type="entry name" value="Ribosomal_bS20_sf"/>
</dbReference>
<comment type="function">
    <text evidence="1 8">Binds directly to 16S ribosomal RNA.</text>
</comment>
<dbReference type="PATRIC" id="fig|1300341.3.peg.3286"/>
<dbReference type="SUPFAM" id="SSF46992">
    <property type="entry name" value="Ribosomal protein S20"/>
    <property type="match status" value="1"/>
</dbReference>
<comment type="similarity">
    <text evidence="2 8">Belongs to the bacterial ribosomal protein bS20 family.</text>
</comment>
<evidence type="ECO:0000256" key="3">
    <source>
        <dbReference type="ARBA" id="ARBA00022730"/>
    </source>
</evidence>
<keyword evidence="10" id="KW-1185">Reference proteome</keyword>
<organism evidence="9 10">
    <name type="scientific">Croceitalea dokdonensis DOKDO 023</name>
    <dbReference type="NCBI Taxonomy" id="1300341"/>
    <lineage>
        <taxon>Bacteria</taxon>
        <taxon>Pseudomonadati</taxon>
        <taxon>Bacteroidota</taxon>
        <taxon>Flavobacteriia</taxon>
        <taxon>Flavobacteriales</taxon>
        <taxon>Flavobacteriaceae</taxon>
        <taxon>Croceitalea</taxon>
    </lineage>
</organism>
<dbReference type="GO" id="GO:0003735">
    <property type="term" value="F:structural constituent of ribosome"/>
    <property type="evidence" value="ECO:0007669"/>
    <property type="project" value="InterPro"/>
</dbReference>
<evidence type="ECO:0000256" key="8">
    <source>
        <dbReference type="HAMAP-Rule" id="MF_00500"/>
    </source>
</evidence>
<dbReference type="PANTHER" id="PTHR33398:SF1">
    <property type="entry name" value="SMALL RIBOSOMAL SUBUNIT PROTEIN BS20C"/>
    <property type="match status" value="1"/>
</dbReference>
<dbReference type="STRING" id="1300341.I595_3138"/>
<keyword evidence="4 8" id="KW-0694">RNA-binding</keyword>
<dbReference type="GO" id="GO:0070181">
    <property type="term" value="F:small ribosomal subunit rRNA binding"/>
    <property type="evidence" value="ECO:0007669"/>
    <property type="project" value="TreeGrafter"/>
</dbReference>
<dbReference type="HAMAP" id="MF_00500">
    <property type="entry name" value="Ribosomal_bS20"/>
    <property type="match status" value="1"/>
</dbReference>
<dbReference type="EMBL" id="LDJX01000007">
    <property type="protein sequence ID" value="KPM30642.1"/>
    <property type="molecule type" value="Genomic_DNA"/>
</dbReference>
<dbReference type="Gene3D" id="1.20.58.110">
    <property type="entry name" value="Ribosomal protein S20"/>
    <property type="match status" value="1"/>
</dbReference>
<protein>
    <recommendedName>
        <fullName evidence="7 8">Small ribosomal subunit protein bS20</fullName>
    </recommendedName>
</protein>
<dbReference type="AlphaFoldDB" id="A0A0P7ABT9"/>
<dbReference type="InterPro" id="IPR002583">
    <property type="entry name" value="Ribosomal_bS20"/>
</dbReference>
<dbReference type="Proteomes" id="UP000050280">
    <property type="component" value="Unassembled WGS sequence"/>
</dbReference>
<keyword evidence="6 8" id="KW-0687">Ribonucleoprotein</keyword>
<evidence type="ECO:0000256" key="5">
    <source>
        <dbReference type="ARBA" id="ARBA00022980"/>
    </source>
</evidence>
<dbReference type="GO" id="GO:0006412">
    <property type="term" value="P:translation"/>
    <property type="evidence" value="ECO:0007669"/>
    <property type="project" value="UniProtKB-UniRule"/>
</dbReference>
<dbReference type="Pfam" id="PF01649">
    <property type="entry name" value="Ribosomal_S20p"/>
    <property type="match status" value="1"/>
</dbReference>
<evidence type="ECO:0000256" key="2">
    <source>
        <dbReference type="ARBA" id="ARBA00007634"/>
    </source>
</evidence>
<keyword evidence="3 8" id="KW-0699">rRNA-binding</keyword>
<evidence type="ECO:0000256" key="1">
    <source>
        <dbReference type="ARBA" id="ARBA00003134"/>
    </source>
</evidence>
<proteinExistence type="inferred from homology"/>
<dbReference type="PANTHER" id="PTHR33398">
    <property type="entry name" value="30S RIBOSOMAL PROTEIN S20"/>
    <property type="match status" value="1"/>
</dbReference>
<evidence type="ECO:0000256" key="4">
    <source>
        <dbReference type="ARBA" id="ARBA00022884"/>
    </source>
</evidence>
<reference evidence="9 10" key="1">
    <citation type="submission" date="2015-09" db="EMBL/GenBank/DDBJ databases">
        <title>Genome sequence of the marine flavobacterium Croceitalea dokdonensis DOKDO 023 that contains proton- and sodium-pumping rhodopsins.</title>
        <authorList>
            <person name="Kwon S.-K."/>
            <person name="Lee H.K."/>
            <person name="Kwak M.-J."/>
            <person name="Kim J.F."/>
        </authorList>
    </citation>
    <scope>NUCLEOTIDE SEQUENCE [LARGE SCALE GENOMIC DNA]</scope>
    <source>
        <strain evidence="9 10">DOKDO 023</strain>
    </source>
</reference>
<comment type="caution">
    <text evidence="9">The sequence shown here is derived from an EMBL/GenBank/DDBJ whole genome shotgun (WGS) entry which is preliminary data.</text>
</comment>
<dbReference type="GO" id="GO:0015935">
    <property type="term" value="C:small ribosomal subunit"/>
    <property type="evidence" value="ECO:0007669"/>
    <property type="project" value="TreeGrafter"/>
</dbReference>
<keyword evidence="5 8" id="KW-0689">Ribosomal protein</keyword>
<evidence type="ECO:0000313" key="10">
    <source>
        <dbReference type="Proteomes" id="UP000050280"/>
    </source>
</evidence>
<evidence type="ECO:0000256" key="6">
    <source>
        <dbReference type="ARBA" id="ARBA00023274"/>
    </source>
</evidence>
<dbReference type="GO" id="GO:0005829">
    <property type="term" value="C:cytosol"/>
    <property type="evidence" value="ECO:0007669"/>
    <property type="project" value="TreeGrafter"/>
</dbReference>
<name>A0A0P7ABT9_9FLAO</name>
<sequence>MRVGFQPIKVKIEIMANHKSALKRIRRNEAVRLRNRYQHKTVRNAIKKLRSEEDKKAAETMLPSVISMIDKLAKRKIIHANKAANLKSKLTIQVAGL</sequence>
<dbReference type="NCBIfam" id="TIGR00029">
    <property type="entry name" value="S20"/>
    <property type="match status" value="1"/>
</dbReference>
<evidence type="ECO:0000256" key="7">
    <source>
        <dbReference type="ARBA" id="ARBA00035136"/>
    </source>
</evidence>
<accession>A0A0P7ABT9</accession>
<gene>
    <name evidence="8" type="primary">rpsT</name>
    <name evidence="9" type="ORF">I595_3138</name>
</gene>